<name>A0A1M6CM47_9ACTN</name>
<feature type="transmembrane region" description="Helical" evidence="1">
    <location>
        <begin position="99"/>
        <end position="119"/>
    </location>
</feature>
<accession>A0A1M6CM47</accession>
<reference evidence="2 3" key="1">
    <citation type="submission" date="2016-11" db="EMBL/GenBank/DDBJ databases">
        <authorList>
            <person name="Jaros S."/>
            <person name="Januszkiewicz K."/>
            <person name="Wedrychowicz H."/>
        </authorList>
    </citation>
    <scope>NUCLEOTIDE SEQUENCE [LARGE SCALE GENOMIC DNA]</scope>
    <source>
        <strain evidence="2 3">DSM 12906</strain>
    </source>
</reference>
<feature type="transmembrane region" description="Helical" evidence="1">
    <location>
        <begin position="67"/>
        <end position="93"/>
    </location>
</feature>
<keyword evidence="1" id="KW-0812">Transmembrane</keyword>
<dbReference type="RefSeq" id="WP_073186174.1">
    <property type="nucleotide sequence ID" value="NZ_FQZG01000010.1"/>
</dbReference>
<evidence type="ECO:0000256" key="1">
    <source>
        <dbReference type="SAM" id="Phobius"/>
    </source>
</evidence>
<keyword evidence="3" id="KW-1185">Reference proteome</keyword>
<evidence type="ECO:0000313" key="2">
    <source>
        <dbReference type="EMBL" id="SHI62112.1"/>
    </source>
</evidence>
<protein>
    <submittedName>
        <fullName evidence="2">Uncharacterized protein</fullName>
    </submittedName>
</protein>
<proteinExistence type="predicted"/>
<organism evidence="2 3">
    <name type="scientific">Tessaracoccus bendigoensis DSM 12906</name>
    <dbReference type="NCBI Taxonomy" id="1123357"/>
    <lineage>
        <taxon>Bacteria</taxon>
        <taxon>Bacillati</taxon>
        <taxon>Actinomycetota</taxon>
        <taxon>Actinomycetes</taxon>
        <taxon>Propionibacteriales</taxon>
        <taxon>Propionibacteriaceae</taxon>
        <taxon>Tessaracoccus</taxon>
    </lineage>
</organism>
<feature type="transmembrane region" description="Helical" evidence="1">
    <location>
        <begin position="152"/>
        <end position="173"/>
    </location>
</feature>
<dbReference type="OrthoDB" id="3730018at2"/>
<dbReference type="Proteomes" id="UP000184512">
    <property type="component" value="Unassembled WGS sequence"/>
</dbReference>
<dbReference type="AlphaFoldDB" id="A0A1M6CM47"/>
<dbReference type="STRING" id="1123357.SAMN02745244_00709"/>
<keyword evidence="1" id="KW-0472">Membrane</keyword>
<gene>
    <name evidence="2" type="ORF">SAMN02745244_00709</name>
</gene>
<keyword evidence="1" id="KW-1133">Transmembrane helix</keyword>
<dbReference type="EMBL" id="FQZG01000010">
    <property type="protein sequence ID" value="SHI62112.1"/>
    <property type="molecule type" value="Genomic_DNA"/>
</dbReference>
<evidence type="ECO:0000313" key="3">
    <source>
        <dbReference type="Proteomes" id="UP000184512"/>
    </source>
</evidence>
<sequence length="189" mass="19574">MTAPKLAIPSSGQLAALWERRIWKVAVFLGGAVLLGAVGGLVWALTTHLPSYVVREDLSATMSELELADIIGADASFTLITGIVGLVIGVGGWMVLHRAGWVVTIVPPAAALGASLMAWRLGTIVGSSGFTQRLAVASAGDTVQVDLQLRALSALLVGPFAAVTPIMLLAAFWPEPPNDQAEGEPAGNR</sequence>
<feature type="transmembrane region" description="Helical" evidence="1">
    <location>
        <begin position="22"/>
        <end position="46"/>
    </location>
</feature>